<dbReference type="Pfam" id="PF19866">
    <property type="entry name" value="DUF6339"/>
    <property type="match status" value="1"/>
</dbReference>
<dbReference type="InterPro" id="IPR045920">
    <property type="entry name" value="DUF6339"/>
</dbReference>
<proteinExistence type="predicted"/>
<gene>
    <name evidence="2" type="ORF">GCM10010466_07310</name>
</gene>
<reference evidence="3" key="1">
    <citation type="journal article" date="2019" name="Int. J. Syst. Evol. Microbiol.">
        <title>The Global Catalogue of Microorganisms (GCM) 10K type strain sequencing project: providing services to taxonomists for standard genome sequencing and annotation.</title>
        <authorList>
            <consortium name="The Broad Institute Genomics Platform"/>
            <consortium name="The Broad Institute Genome Sequencing Center for Infectious Disease"/>
            <person name="Wu L."/>
            <person name="Ma J."/>
        </authorList>
    </citation>
    <scope>NUCLEOTIDE SEQUENCE [LARGE SCALE GENOMIC DNA]</scope>
    <source>
        <strain evidence="3">JCM 9373</strain>
    </source>
</reference>
<dbReference type="EMBL" id="BAAAUT010000004">
    <property type="protein sequence ID" value="GAA3118967.1"/>
    <property type="molecule type" value="Genomic_DNA"/>
</dbReference>
<protein>
    <submittedName>
        <fullName evidence="2">Uncharacterized protein</fullName>
    </submittedName>
</protein>
<name>A0ABP6MN47_9ACTN</name>
<evidence type="ECO:0000313" key="3">
    <source>
        <dbReference type="Proteomes" id="UP001500320"/>
    </source>
</evidence>
<organism evidence="2 3">
    <name type="scientific">Planomonospora alba</name>
    <dbReference type="NCBI Taxonomy" id="161354"/>
    <lineage>
        <taxon>Bacteria</taxon>
        <taxon>Bacillati</taxon>
        <taxon>Actinomycetota</taxon>
        <taxon>Actinomycetes</taxon>
        <taxon>Streptosporangiales</taxon>
        <taxon>Streptosporangiaceae</taxon>
        <taxon>Planomonospora</taxon>
    </lineage>
</organism>
<dbReference type="Proteomes" id="UP001500320">
    <property type="component" value="Unassembled WGS sequence"/>
</dbReference>
<evidence type="ECO:0000313" key="2">
    <source>
        <dbReference type="EMBL" id="GAA3118967.1"/>
    </source>
</evidence>
<evidence type="ECO:0000256" key="1">
    <source>
        <dbReference type="SAM" id="MobiDB-lite"/>
    </source>
</evidence>
<accession>A0ABP6MN47</accession>
<keyword evidence="3" id="KW-1185">Reference proteome</keyword>
<comment type="caution">
    <text evidence="2">The sequence shown here is derived from an EMBL/GenBank/DDBJ whole genome shotgun (WGS) entry which is preliminary data.</text>
</comment>
<dbReference type="RefSeq" id="WP_344855855.1">
    <property type="nucleotide sequence ID" value="NZ_BAAAUT010000004.1"/>
</dbReference>
<sequence length="493" mass="53785">MGLLYPRLLAGQAKPLHEEYRNMQITDLMGRAATAHDSAVYVATGGDRVSEARLRELRDLVVDLAKEAGFPNESNRELRAAFDLRLAAALHSEMRLVPAEAASGDVWAFLALVLLPDVAYWRYPVPPGDRVLGTDLTRHVFGRMWWRAQLVHSPGDSDPYAALKILGEAAFDQIYARRKALGNSPHLVKAILRVWDELDLRGIDERDALRDFLKRLLRLSPFVLFEALNDQSLDDELRMAARETVGALLSTAPLTTDERQDRIDAVFGGSAAEVADIGSAGTTSTPENEVIPVSPPSARADRVSPDGPAPEPTPGETEEIDQPVVGPMPYDAYGGQGFGDPFELGLRERAEAVATVVAAEGPVKALRVYRIISRLAGMPLDDAVTGVLVSATKYAVRIGLVEAENEVGQVAHPETTLRLPGRPVCVLRTRGPREPDEIPGRELATAARSVRQAEGPPQDHDVLAERVSLLFGDERPAERFKEILAEALQKHGL</sequence>
<feature type="region of interest" description="Disordered" evidence="1">
    <location>
        <begin position="278"/>
        <end position="324"/>
    </location>
</feature>